<organism evidence="1 2">
    <name type="scientific">Eumeta variegata</name>
    <name type="common">Bagworm moth</name>
    <name type="synonym">Eumeta japonica</name>
    <dbReference type="NCBI Taxonomy" id="151549"/>
    <lineage>
        <taxon>Eukaryota</taxon>
        <taxon>Metazoa</taxon>
        <taxon>Ecdysozoa</taxon>
        <taxon>Arthropoda</taxon>
        <taxon>Hexapoda</taxon>
        <taxon>Insecta</taxon>
        <taxon>Pterygota</taxon>
        <taxon>Neoptera</taxon>
        <taxon>Endopterygota</taxon>
        <taxon>Lepidoptera</taxon>
        <taxon>Glossata</taxon>
        <taxon>Ditrysia</taxon>
        <taxon>Tineoidea</taxon>
        <taxon>Psychidae</taxon>
        <taxon>Oiketicinae</taxon>
        <taxon>Eumeta</taxon>
    </lineage>
</organism>
<sequence length="103" mass="10992">MATLGSKYIETRISGTWITTELDLLGALSLHNTSRAGVSAAPGITPQRLAFTLQGRPFCVSRLGDGLRWNVEVVVVRPQDGWVSASYCPARAVSSCDTSVPAQ</sequence>
<dbReference type="EMBL" id="BGZK01000024">
    <property type="protein sequence ID" value="GBP07049.1"/>
    <property type="molecule type" value="Genomic_DNA"/>
</dbReference>
<protein>
    <submittedName>
        <fullName evidence="1">Uncharacterized protein</fullName>
    </submittedName>
</protein>
<proteinExistence type="predicted"/>
<comment type="caution">
    <text evidence="1">The sequence shown here is derived from an EMBL/GenBank/DDBJ whole genome shotgun (WGS) entry which is preliminary data.</text>
</comment>
<reference evidence="1 2" key="1">
    <citation type="journal article" date="2019" name="Commun. Biol.">
        <title>The bagworm genome reveals a unique fibroin gene that provides high tensile strength.</title>
        <authorList>
            <person name="Kono N."/>
            <person name="Nakamura H."/>
            <person name="Ohtoshi R."/>
            <person name="Tomita M."/>
            <person name="Numata K."/>
            <person name="Arakawa K."/>
        </authorList>
    </citation>
    <scope>NUCLEOTIDE SEQUENCE [LARGE SCALE GENOMIC DNA]</scope>
</reference>
<dbReference type="Proteomes" id="UP000299102">
    <property type="component" value="Unassembled WGS sequence"/>
</dbReference>
<gene>
    <name evidence="1" type="ORF">EVAR_4465_1</name>
</gene>
<dbReference type="AlphaFoldDB" id="A0A4C1SXX3"/>
<evidence type="ECO:0000313" key="1">
    <source>
        <dbReference type="EMBL" id="GBP07049.1"/>
    </source>
</evidence>
<name>A0A4C1SXX3_EUMVA</name>
<keyword evidence="2" id="KW-1185">Reference proteome</keyword>
<evidence type="ECO:0000313" key="2">
    <source>
        <dbReference type="Proteomes" id="UP000299102"/>
    </source>
</evidence>
<accession>A0A4C1SXX3</accession>
<dbReference type="OrthoDB" id="7245998at2759"/>